<dbReference type="Proteomes" id="UP001144471">
    <property type="component" value="Unassembled WGS sequence"/>
</dbReference>
<keyword evidence="2" id="KW-1185">Reference proteome</keyword>
<comment type="caution">
    <text evidence="1">The sequence shown here is derived from an EMBL/GenBank/DDBJ whole genome shotgun (WGS) entry which is preliminary data.</text>
</comment>
<reference evidence="1" key="1">
    <citation type="submission" date="2022-12" db="EMBL/GenBank/DDBJ databases">
        <title>Reference genome sequencing for broad-spectrum identification of bacterial and archaeal isolates by mass spectrometry.</title>
        <authorList>
            <person name="Sekiguchi Y."/>
            <person name="Tourlousse D.M."/>
        </authorList>
    </citation>
    <scope>NUCLEOTIDE SEQUENCE</scope>
    <source>
        <strain evidence="1">10succ1</strain>
    </source>
</reference>
<dbReference type="EMBL" id="BSDY01000007">
    <property type="protein sequence ID" value="GLI56288.1"/>
    <property type="molecule type" value="Genomic_DNA"/>
</dbReference>
<evidence type="ECO:0000313" key="1">
    <source>
        <dbReference type="EMBL" id="GLI56288.1"/>
    </source>
</evidence>
<accession>A0A9W6GJG4</accession>
<dbReference type="RefSeq" id="WP_281835340.1">
    <property type="nucleotide sequence ID" value="NZ_BSDY01000007.1"/>
</dbReference>
<proteinExistence type="predicted"/>
<organism evidence="1 2">
    <name type="scientific">Propionigenium maris DSM 9537</name>
    <dbReference type="NCBI Taxonomy" id="1123000"/>
    <lineage>
        <taxon>Bacteria</taxon>
        <taxon>Fusobacteriati</taxon>
        <taxon>Fusobacteriota</taxon>
        <taxon>Fusobacteriia</taxon>
        <taxon>Fusobacteriales</taxon>
        <taxon>Fusobacteriaceae</taxon>
        <taxon>Propionigenium</taxon>
    </lineage>
</organism>
<protein>
    <submittedName>
        <fullName evidence="1">Uncharacterized protein</fullName>
    </submittedName>
</protein>
<sequence>MKRLIILLIILMGTLSYTRDFEFNEKRDVKVGMDEEIERVGRYALNIWDLEEENYSDFQRELETQYRGHEGR</sequence>
<dbReference type="AlphaFoldDB" id="A0A9W6GJG4"/>
<evidence type="ECO:0000313" key="2">
    <source>
        <dbReference type="Proteomes" id="UP001144471"/>
    </source>
</evidence>
<gene>
    <name evidence="1" type="ORF">PM10SUCC1_18020</name>
</gene>
<name>A0A9W6GJG4_9FUSO</name>